<comment type="caution">
    <text evidence="1">The sequence shown here is derived from an EMBL/GenBank/DDBJ whole genome shotgun (WGS) entry which is preliminary data.</text>
</comment>
<gene>
    <name evidence="1" type="ORF">CRG98_029207</name>
</gene>
<dbReference type="OrthoDB" id="679818at2759"/>
<dbReference type="GeneID" id="116206884"/>
<keyword evidence="2" id="KW-1185">Reference proteome</keyword>
<protein>
    <submittedName>
        <fullName evidence="1">Uncharacterized protein</fullName>
    </submittedName>
</protein>
<organism evidence="1 2">
    <name type="scientific">Punica granatum</name>
    <name type="common">Pomegranate</name>
    <dbReference type="NCBI Taxonomy" id="22663"/>
    <lineage>
        <taxon>Eukaryota</taxon>
        <taxon>Viridiplantae</taxon>
        <taxon>Streptophyta</taxon>
        <taxon>Embryophyta</taxon>
        <taxon>Tracheophyta</taxon>
        <taxon>Spermatophyta</taxon>
        <taxon>Magnoliopsida</taxon>
        <taxon>eudicotyledons</taxon>
        <taxon>Gunneridae</taxon>
        <taxon>Pentapetalae</taxon>
        <taxon>rosids</taxon>
        <taxon>malvids</taxon>
        <taxon>Myrtales</taxon>
        <taxon>Lythraceae</taxon>
        <taxon>Punica</taxon>
    </lineage>
</organism>
<dbReference type="STRING" id="22663.A0A2I0J2B2"/>
<dbReference type="Proteomes" id="UP000233551">
    <property type="component" value="Unassembled WGS sequence"/>
</dbReference>
<dbReference type="EMBL" id="PGOL01002117">
    <property type="protein sequence ID" value="PKI50379.1"/>
    <property type="molecule type" value="Genomic_DNA"/>
</dbReference>
<evidence type="ECO:0000313" key="1">
    <source>
        <dbReference type="EMBL" id="PKI50379.1"/>
    </source>
</evidence>
<proteinExistence type="predicted"/>
<evidence type="ECO:0000313" key="2">
    <source>
        <dbReference type="Proteomes" id="UP000233551"/>
    </source>
</evidence>
<accession>A0A2I0J2B2</accession>
<name>A0A2I0J2B2_PUNGR</name>
<sequence>MGDDTTWEQRLQPITHILTDPSAAAHQPLHSQFFIAGQIPCYLRWDYPPILCRKPQPLLDLRWGFSLFLRRLSRFGLPGTSWRSKCPYLQPPPLVLARGVEAARWGAEERREYFRRRLRRPRLGNDMNPLIPVLVPNLILFSLLLWDPFPHDRD</sequence>
<reference evidence="1 2" key="1">
    <citation type="submission" date="2017-11" db="EMBL/GenBank/DDBJ databases">
        <title>De-novo sequencing of pomegranate (Punica granatum L.) genome.</title>
        <authorList>
            <person name="Akparov Z."/>
            <person name="Amiraslanov A."/>
            <person name="Hajiyeva S."/>
            <person name="Abbasov M."/>
            <person name="Kaur K."/>
            <person name="Hamwieh A."/>
            <person name="Solovyev V."/>
            <person name="Salamov A."/>
            <person name="Braich B."/>
            <person name="Kosarev P."/>
            <person name="Mahmoud A."/>
            <person name="Hajiyev E."/>
            <person name="Babayeva S."/>
            <person name="Izzatullayeva V."/>
            <person name="Mammadov A."/>
            <person name="Mammadov A."/>
            <person name="Sharifova S."/>
            <person name="Ojaghi J."/>
            <person name="Eynullazada K."/>
            <person name="Bayramov B."/>
            <person name="Abdulazimova A."/>
            <person name="Shahmuradov I."/>
        </authorList>
    </citation>
    <scope>NUCLEOTIDE SEQUENCE [LARGE SCALE GENOMIC DNA]</scope>
    <source>
        <strain evidence="2">cv. AG2017</strain>
        <tissue evidence="1">Leaf</tissue>
    </source>
</reference>
<dbReference type="PANTHER" id="PTHR38364">
    <property type="entry name" value="OSJNBA0022H21.9 PROTEIN"/>
    <property type="match status" value="1"/>
</dbReference>
<dbReference type="PANTHER" id="PTHR38364:SF1">
    <property type="entry name" value="OS04G0475300 PROTEIN"/>
    <property type="match status" value="1"/>
</dbReference>
<dbReference type="AlphaFoldDB" id="A0A2I0J2B2"/>